<dbReference type="InterPro" id="IPR000719">
    <property type="entry name" value="Prot_kinase_dom"/>
</dbReference>
<evidence type="ECO:0000256" key="9">
    <source>
        <dbReference type="PROSITE-ProRule" id="PRU00339"/>
    </source>
</evidence>
<evidence type="ECO:0000256" key="11">
    <source>
        <dbReference type="SAM" id="Phobius"/>
    </source>
</evidence>
<dbReference type="InterPro" id="IPR008271">
    <property type="entry name" value="Ser/Thr_kinase_AS"/>
</dbReference>
<dbReference type="Proteomes" id="UP000824116">
    <property type="component" value="Unassembled WGS sequence"/>
</dbReference>
<evidence type="ECO:0000256" key="8">
    <source>
        <dbReference type="ARBA" id="ARBA00022840"/>
    </source>
</evidence>
<evidence type="ECO:0000256" key="2">
    <source>
        <dbReference type="ARBA" id="ARBA00012513"/>
    </source>
</evidence>
<dbReference type="PROSITE" id="PS00107">
    <property type="entry name" value="PROTEIN_KINASE_ATP"/>
    <property type="match status" value="1"/>
</dbReference>
<feature type="binding site" evidence="10">
    <location>
        <position position="42"/>
    </location>
    <ligand>
        <name>ATP</name>
        <dbReference type="ChEBI" id="CHEBI:30616"/>
    </ligand>
</feature>
<organism evidence="13 14">
    <name type="scientific">Candidatus Mediterraneibacter stercoravium</name>
    <dbReference type="NCBI Taxonomy" id="2838685"/>
    <lineage>
        <taxon>Bacteria</taxon>
        <taxon>Bacillati</taxon>
        <taxon>Bacillota</taxon>
        <taxon>Clostridia</taxon>
        <taxon>Lachnospirales</taxon>
        <taxon>Lachnospiraceae</taxon>
        <taxon>Mediterraneibacter</taxon>
    </lineage>
</organism>
<feature type="repeat" description="TPR" evidence="9">
    <location>
        <begin position="353"/>
        <end position="386"/>
    </location>
</feature>
<keyword evidence="11" id="KW-0812">Transmembrane</keyword>
<dbReference type="SUPFAM" id="SSF48452">
    <property type="entry name" value="TPR-like"/>
    <property type="match status" value="1"/>
</dbReference>
<gene>
    <name evidence="13" type="ORF">H9723_07655</name>
</gene>
<dbReference type="AlphaFoldDB" id="A0A9D2K234"/>
<evidence type="ECO:0000256" key="7">
    <source>
        <dbReference type="ARBA" id="ARBA00022803"/>
    </source>
</evidence>
<keyword evidence="11" id="KW-1133">Transmembrane helix</keyword>
<keyword evidence="3" id="KW-0808">Transferase</keyword>
<proteinExistence type="inferred from homology"/>
<dbReference type="InterPro" id="IPR050660">
    <property type="entry name" value="NEK_Ser/Thr_kinase"/>
</dbReference>
<keyword evidence="6 13" id="KW-0418">Kinase</keyword>
<feature type="transmembrane region" description="Helical" evidence="11">
    <location>
        <begin position="280"/>
        <end position="304"/>
    </location>
</feature>
<dbReference type="Gene3D" id="1.10.510.10">
    <property type="entry name" value="Transferase(Phosphotransferase) domain 1"/>
    <property type="match status" value="1"/>
</dbReference>
<dbReference type="EMBL" id="DXAY01000181">
    <property type="protein sequence ID" value="HIZ75097.1"/>
    <property type="molecule type" value="Genomic_DNA"/>
</dbReference>
<dbReference type="Gene3D" id="1.25.40.10">
    <property type="entry name" value="Tetratricopeptide repeat domain"/>
    <property type="match status" value="2"/>
</dbReference>
<dbReference type="SMART" id="SM00028">
    <property type="entry name" value="TPR"/>
    <property type="match status" value="4"/>
</dbReference>
<dbReference type="InterPro" id="IPR019734">
    <property type="entry name" value="TPR_rpt"/>
</dbReference>
<dbReference type="EC" id="2.7.11.1" evidence="2"/>
<dbReference type="CDD" id="cd14014">
    <property type="entry name" value="STKc_PknB_like"/>
    <property type="match status" value="1"/>
</dbReference>
<reference evidence="13" key="1">
    <citation type="journal article" date="2021" name="PeerJ">
        <title>Extensive microbial diversity within the chicken gut microbiome revealed by metagenomics and culture.</title>
        <authorList>
            <person name="Gilroy R."/>
            <person name="Ravi A."/>
            <person name="Getino M."/>
            <person name="Pursley I."/>
            <person name="Horton D.L."/>
            <person name="Alikhan N.F."/>
            <person name="Baker D."/>
            <person name="Gharbi K."/>
            <person name="Hall N."/>
            <person name="Watson M."/>
            <person name="Adriaenssens E.M."/>
            <person name="Foster-Nyarko E."/>
            <person name="Jarju S."/>
            <person name="Secka A."/>
            <person name="Antonio M."/>
            <person name="Oren A."/>
            <person name="Chaudhuri R.R."/>
            <person name="La Ragione R."/>
            <person name="Hildebrand F."/>
            <person name="Pallen M.J."/>
        </authorList>
    </citation>
    <scope>NUCLEOTIDE SEQUENCE</scope>
    <source>
        <strain evidence="13">CHK196-3914</strain>
    </source>
</reference>
<dbReference type="SUPFAM" id="SSF56112">
    <property type="entry name" value="Protein kinase-like (PK-like)"/>
    <property type="match status" value="1"/>
</dbReference>
<evidence type="ECO:0000256" key="10">
    <source>
        <dbReference type="PROSITE-ProRule" id="PRU10141"/>
    </source>
</evidence>
<dbReference type="PROSITE" id="PS50293">
    <property type="entry name" value="TPR_REGION"/>
    <property type="match status" value="1"/>
</dbReference>
<name>A0A9D2K234_9FIRM</name>
<evidence type="ECO:0000313" key="14">
    <source>
        <dbReference type="Proteomes" id="UP000824116"/>
    </source>
</evidence>
<dbReference type="SMART" id="SM00220">
    <property type="entry name" value="S_TKc"/>
    <property type="match status" value="1"/>
</dbReference>
<evidence type="ECO:0000259" key="12">
    <source>
        <dbReference type="PROSITE" id="PS50011"/>
    </source>
</evidence>
<reference evidence="13" key="2">
    <citation type="submission" date="2021-04" db="EMBL/GenBank/DDBJ databases">
        <authorList>
            <person name="Gilroy R."/>
        </authorList>
    </citation>
    <scope>NUCLEOTIDE SEQUENCE</scope>
    <source>
        <strain evidence="13">CHK196-3914</strain>
    </source>
</reference>
<keyword evidence="11" id="KW-0472">Membrane</keyword>
<dbReference type="PROSITE" id="PS00108">
    <property type="entry name" value="PROTEIN_KINASE_ST"/>
    <property type="match status" value="1"/>
</dbReference>
<dbReference type="PANTHER" id="PTHR43671">
    <property type="entry name" value="SERINE/THREONINE-PROTEIN KINASE NEK"/>
    <property type="match status" value="1"/>
</dbReference>
<dbReference type="InterPro" id="IPR011009">
    <property type="entry name" value="Kinase-like_dom_sf"/>
</dbReference>
<evidence type="ECO:0000256" key="6">
    <source>
        <dbReference type="ARBA" id="ARBA00022777"/>
    </source>
</evidence>
<evidence type="ECO:0000313" key="13">
    <source>
        <dbReference type="EMBL" id="HIZ75097.1"/>
    </source>
</evidence>
<dbReference type="GO" id="GO:0004674">
    <property type="term" value="F:protein serine/threonine kinase activity"/>
    <property type="evidence" value="ECO:0007669"/>
    <property type="project" value="UniProtKB-EC"/>
</dbReference>
<keyword evidence="7 9" id="KW-0802">TPR repeat</keyword>
<comment type="similarity">
    <text evidence="1">Belongs to the protein kinase superfamily. NEK Ser/Thr protein kinase family. NIMA subfamily.</text>
</comment>
<evidence type="ECO:0000256" key="3">
    <source>
        <dbReference type="ARBA" id="ARBA00022679"/>
    </source>
</evidence>
<accession>A0A9D2K234</accession>
<dbReference type="InterPro" id="IPR017441">
    <property type="entry name" value="Protein_kinase_ATP_BS"/>
</dbReference>
<dbReference type="PROSITE" id="PS50011">
    <property type="entry name" value="PROTEIN_KINASE_DOM"/>
    <property type="match status" value="1"/>
</dbReference>
<dbReference type="Pfam" id="PF00069">
    <property type="entry name" value="Pkinase"/>
    <property type="match status" value="1"/>
</dbReference>
<protein>
    <recommendedName>
        <fullName evidence="2">non-specific serine/threonine protein kinase</fullName>
        <ecNumber evidence="2">2.7.11.1</ecNumber>
    </recommendedName>
</protein>
<evidence type="ECO:0000256" key="4">
    <source>
        <dbReference type="ARBA" id="ARBA00022737"/>
    </source>
</evidence>
<dbReference type="Pfam" id="PF07719">
    <property type="entry name" value="TPR_2"/>
    <property type="match status" value="1"/>
</dbReference>
<evidence type="ECO:0000256" key="1">
    <source>
        <dbReference type="ARBA" id="ARBA00010886"/>
    </source>
</evidence>
<keyword evidence="4" id="KW-0677">Repeat</keyword>
<feature type="domain" description="Protein kinase" evidence="12">
    <location>
        <begin position="12"/>
        <end position="285"/>
    </location>
</feature>
<evidence type="ECO:0000256" key="5">
    <source>
        <dbReference type="ARBA" id="ARBA00022741"/>
    </source>
</evidence>
<dbReference type="InterPro" id="IPR013105">
    <property type="entry name" value="TPR_2"/>
</dbReference>
<dbReference type="GO" id="GO:0005524">
    <property type="term" value="F:ATP binding"/>
    <property type="evidence" value="ECO:0007669"/>
    <property type="project" value="UniProtKB-UniRule"/>
</dbReference>
<dbReference type="PROSITE" id="PS50005">
    <property type="entry name" value="TPR"/>
    <property type="match status" value="1"/>
</dbReference>
<keyword evidence="5 10" id="KW-0547">Nucleotide-binding</keyword>
<sequence length="629" mass="71373">MLQTGDIIGGMYQIIREIGKGGTGVIYLGYHLRLQKQIVIKKIKEDFTGRVNVRAEADILKKLHHTYLPQVYDFLAVGTGIYTVMDYIPGHDLQYYLDNGYSFPEKTVIRWMKQLCEVLCYLHTQKPKILHSDIKPGNIMITDQGNVCLIDFNISLDGETSKELQGISRYYAAPEQYRCALDKLYGGKGNIRLDERMDIYSLGAVFYRVMTGRYPNPESGAPYPVTELDIPYNEGLKNIVRKSMELSPGKRFQTAKEMGDALDNVAKMDPQYRMLTNLQYLSGFIWGLLVLTGVLLIYAGAGIYQKESWQEAYRSFYEATEEGDETRIITEGTDMLNDFILQGYMDDNPEEKAEVLHAMGDSYFRQEQYDSAAQYYEEALQEDGGESLYLRDYMIALARDGQYVDAAMLSAEYPEAGLQEAETVFVEAEAAYSGEDWEEALAGTAEALQLSTDTKLNARIYELQADIYTAMDADADAARAAAEAAELDQSTNLLRKAGQMAFNAGNAESGDGQKSAYYESALSYYEILCGRSSSSYEDCLNRALVLRALGRYQESNDRLNEMKEQYPDDYAILMWMCYNYLDEAAVEQNYAEIQGDLSFCYSSCRYLYDRQNGEDQEMESLIEIMNELE</sequence>
<dbReference type="InterPro" id="IPR011990">
    <property type="entry name" value="TPR-like_helical_dom_sf"/>
</dbReference>
<dbReference type="PANTHER" id="PTHR43671:SF13">
    <property type="entry name" value="SERINE_THREONINE-PROTEIN KINASE NEK2"/>
    <property type="match status" value="1"/>
</dbReference>
<comment type="caution">
    <text evidence="13">The sequence shown here is derived from an EMBL/GenBank/DDBJ whole genome shotgun (WGS) entry which is preliminary data.</text>
</comment>
<keyword evidence="8 10" id="KW-0067">ATP-binding</keyword>